<keyword evidence="1" id="KW-0812">Transmembrane</keyword>
<evidence type="ECO:0000256" key="1">
    <source>
        <dbReference type="SAM" id="Phobius"/>
    </source>
</evidence>
<evidence type="ECO:0000313" key="2">
    <source>
        <dbReference type="EMBL" id="BDR56769.1"/>
    </source>
</evidence>
<evidence type="ECO:0000313" key="3">
    <source>
        <dbReference type="Proteomes" id="UP001321804"/>
    </source>
</evidence>
<organism evidence="2 3">
    <name type="scientific">Xylocopilactobacillus apis</name>
    <dbReference type="NCBI Taxonomy" id="2932183"/>
    <lineage>
        <taxon>Bacteria</taxon>
        <taxon>Bacillati</taxon>
        <taxon>Bacillota</taxon>
        <taxon>Bacilli</taxon>
        <taxon>Lactobacillales</taxon>
        <taxon>Lactobacillaceae</taxon>
        <taxon>Xylocopilactobacillus</taxon>
    </lineage>
</organism>
<keyword evidence="3" id="KW-1185">Reference proteome</keyword>
<name>A0AAU9CZD7_9LACO</name>
<feature type="transmembrane region" description="Helical" evidence="1">
    <location>
        <begin position="31"/>
        <end position="52"/>
    </location>
</feature>
<dbReference type="AlphaFoldDB" id="A0AAU9CZD7"/>
<feature type="transmembrane region" description="Helical" evidence="1">
    <location>
        <begin position="64"/>
        <end position="83"/>
    </location>
</feature>
<reference evidence="2 3" key="1">
    <citation type="journal article" date="2023" name="Microbiol. Spectr.">
        <title>Symbiosis of Carpenter Bees with Uncharacterized Lactic Acid Bacteria Showing NAD Auxotrophy.</title>
        <authorList>
            <person name="Kawasaki S."/>
            <person name="Ozawa K."/>
            <person name="Mori T."/>
            <person name="Yamamoto A."/>
            <person name="Ito M."/>
            <person name="Ohkuma M."/>
            <person name="Sakamoto M."/>
            <person name="Matsutani M."/>
        </authorList>
    </citation>
    <scope>NUCLEOTIDE SEQUENCE [LARGE SCALE GENOMIC DNA]</scope>
    <source>
        <strain evidence="2 3">KimC2</strain>
    </source>
</reference>
<sequence length="97" mass="11031">MYFVRIAVEYPRENLRVLWSTNDKSKSEQPIIYKILNFIIDVFVGFLIIILVRETVPHNVVVNYFVGVSFAALFISLLIGNLIKPSLAVVEDTGSNE</sequence>
<keyword evidence="1" id="KW-1133">Transmembrane helix</keyword>
<proteinExistence type="predicted"/>
<dbReference type="EMBL" id="AP026801">
    <property type="protein sequence ID" value="BDR56769.1"/>
    <property type="molecule type" value="Genomic_DNA"/>
</dbReference>
<dbReference type="Proteomes" id="UP001321804">
    <property type="component" value="Chromosome"/>
</dbReference>
<keyword evidence="1" id="KW-0472">Membrane</keyword>
<dbReference type="KEGG" id="xak:KIMC2_13310"/>
<dbReference type="RefSeq" id="WP_317695215.1">
    <property type="nucleotide sequence ID" value="NZ_AP026801.1"/>
</dbReference>
<gene>
    <name evidence="2" type="ORF">KIMC2_13310</name>
</gene>
<protein>
    <submittedName>
        <fullName evidence="2">Uncharacterized protein</fullName>
    </submittedName>
</protein>
<accession>A0AAU9CZD7</accession>